<evidence type="ECO:0000256" key="1">
    <source>
        <dbReference type="ARBA" id="ARBA00004406"/>
    </source>
</evidence>
<dbReference type="PANTHER" id="PTHR13402:SF11">
    <property type="entry name" value="PROTEIN TRANSPORT PROTEIN SEC16B"/>
    <property type="match status" value="1"/>
</dbReference>
<feature type="non-terminal residue" evidence="7">
    <location>
        <position position="130"/>
    </location>
</feature>
<dbReference type="EMBL" id="CATNWA010014385">
    <property type="protein sequence ID" value="CAI9571192.1"/>
    <property type="molecule type" value="Genomic_DNA"/>
</dbReference>
<organism evidence="7 8">
    <name type="scientific">Staurois parvus</name>
    <dbReference type="NCBI Taxonomy" id="386267"/>
    <lineage>
        <taxon>Eukaryota</taxon>
        <taxon>Metazoa</taxon>
        <taxon>Chordata</taxon>
        <taxon>Craniata</taxon>
        <taxon>Vertebrata</taxon>
        <taxon>Euteleostomi</taxon>
        <taxon>Amphibia</taxon>
        <taxon>Batrachia</taxon>
        <taxon>Anura</taxon>
        <taxon>Neobatrachia</taxon>
        <taxon>Ranoidea</taxon>
        <taxon>Ranidae</taxon>
        <taxon>Staurois</taxon>
    </lineage>
</organism>
<sequence>MLSNQTGEPEVNKRAVVTMGDHLVLKGFTEAGHCCYLTAGIPLGQFYNKSDRLVLLGSNHNQTFKRFASSANIQRTEILEYCQGLGKPSYFVPSFQVYKFLYATRLLDYGLTSLALHYCECIAYALPLLR</sequence>
<evidence type="ECO:0000256" key="2">
    <source>
        <dbReference type="ARBA" id="ARBA00005927"/>
    </source>
</evidence>
<evidence type="ECO:0000313" key="8">
    <source>
        <dbReference type="Proteomes" id="UP001162483"/>
    </source>
</evidence>
<evidence type="ECO:0000259" key="6">
    <source>
        <dbReference type="Pfam" id="PF12931"/>
    </source>
</evidence>
<keyword evidence="3" id="KW-0813">Transport</keyword>
<keyword evidence="4" id="KW-0256">Endoplasmic reticulum</keyword>
<keyword evidence="8" id="KW-1185">Reference proteome</keyword>
<dbReference type="InterPro" id="IPR024298">
    <property type="entry name" value="Sec16_Sec23-bd"/>
</dbReference>
<reference evidence="7" key="1">
    <citation type="submission" date="2023-05" db="EMBL/GenBank/DDBJ databases">
        <authorList>
            <person name="Stuckert A."/>
        </authorList>
    </citation>
    <scope>NUCLEOTIDE SEQUENCE</scope>
</reference>
<proteinExistence type="inferred from homology"/>
<comment type="caution">
    <text evidence="7">The sequence shown here is derived from an EMBL/GenBank/DDBJ whole genome shotgun (WGS) entry which is preliminary data.</text>
</comment>
<evidence type="ECO:0000313" key="7">
    <source>
        <dbReference type="EMBL" id="CAI9571192.1"/>
    </source>
</evidence>
<comment type="subcellular location">
    <subcellularLocation>
        <location evidence="1">Endoplasmic reticulum membrane</location>
        <topology evidence="1">Peripheral membrane protein</topology>
    </subcellularLocation>
</comment>
<evidence type="ECO:0000256" key="5">
    <source>
        <dbReference type="ARBA" id="ARBA00022892"/>
    </source>
</evidence>
<dbReference type="Pfam" id="PF12931">
    <property type="entry name" value="TPR_Sec16"/>
    <property type="match status" value="1"/>
</dbReference>
<evidence type="ECO:0000256" key="4">
    <source>
        <dbReference type="ARBA" id="ARBA00022824"/>
    </source>
</evidence>
<protein>
    <recommendedName>
        <fullName evidence="6">Sec16 Sec23-binding domain-containing protein</fullName>
    </recommendedName>
</protein>
<name>A0ABN9DIA5_9NEOB</name>
<dbReference type="PANTHER" id="PTHR13402">
    <property type="entry name" value="RGPR-RELATED"/>
    <property type="match status" value="1"/>
</dbReference>
<keyword evidence="5" id="KW-0931">ER-Golgi transport</keyword>
<feature type="domain" description="Sec16 Sec23-binding" evidence="6">
    <location>
        <begin position="2"/>
        <end position="126"/>
    </location>
</feature>
<dbReference type="Proteomes" id="UP001162483">
    <property type="component" value="Unassembled WGS sequence"/>
</dbReference>
<gene>
    <name evidence="7" type="ORF">SPARVUS_LOCUS7206835</name>
</gene>
<accession>A0ABN9DIA5</accession>
<evidence type="ECO:0000256" key="3">
    <source>
        <dbReference type="ARBA" id="ARBA00022448"/>
    </source>
</evidence>
<comment type="similarity">
    <text evidence="2">Belongs to the SEC16 family.</text>
</comment>